<sequence>HNTDGTYSSNGQLKEVVKAYMIHGKHKETVGLAIMKLHGTDLILGYDWLRRHNPHFNWIKGEMDYSHCKD</sequence>
<dbReference type="OrthoDB" id="2802569at2759"/>
<name>A0A2H3K139_WOLCO</name>
<dbReference type="Proteomes" id="UP000218811">
    <property type="component" value="Unassembled WGS sequence"/>
</dbReference>
<dbReference type="Gene3D" id="2.40.70.10">
    <property type="entry name" value="Acid Proteases"/>
    <property type="match status" value="1"/>
</dbReference>
<protein>
    <submittedName>
        <fullName evidence="1">Uncharacterized protein</fullName>
    </submittedName>
</protein>
<gene>
    <name evidence="1" type="ORF">WOLCODRAFT_74706</name>
</gene>
<organism evidence="1 2">
    <name type="scientific">Wolfiporia cocos (strain MD-104)</name>
    <name type="common">Brown rot fungus</name>
    <dbReference type="NCBI Taxonomy" id="742152"/>
    <lineage>
        <taxon>Eukaryota</taxon>
        <taxon>Fungi</taxon>
        <taxon>Dikarya</taxon>
        <taxon>Basidiomycota</taxon>
        <taxon>Agaricomycotina</taxon>
        <taxon>Agaricomycetes</taxon>
        <taxon>Polyporales</taxon>
        <taxon>Phaeolaceae</taxon>
        <taxon>Wolfiporia</taxon>
    </lineage>
</organism>
<feature type="non-terminal residue" evidence="1">
    <location>
        <position position="1"/>
    </location>
</feature>
<dbReference type="EMBL" id="KB468135">
    <property type="protein sequence ID" value="PCH42734.1"/>
    <property type="molecule type" value="Genomic_DNA"/>
</dbReference>
<accession>A0A2H3K139</accession>
<proteinExistence type="predicted"/>
<reference evidence="1 2" key="1">
    <citation type="journal article" date="2012" name="Science">
        <title>The Paleozoic origin of enzymatic lignin decomposition reconstructed from 31 fungal genomes.</title>
        <authorList>
            <person name="Floudas D."/>
            <person name="Binder M."/>
            <person name="Riley R."/>
            <person name="Barry K."/>
            <person name="Blanchette R.A."/>
            <person name="Henrissat B."/>
            <person name="Martinez A.T."/>
            <person name="Otillar R."/>
            <person name="Spatafora J.W."/>
            <person name="Yadav J.S."/>
            <person name="Aerts A."/>
            <person name="Benoit I."/>
            <person name="Boyd A."/>
            <person name="Carlson A."/>
            <person name="Copeland A."/>
            <person name="Coutinho P.M."/>
            <person name="de Vries R.P."/>
            <person name="Ferreira P."/>
            <person name="Findley K."/>
            <person name="Foster B."/>
            <person name="Gaskell J."/>
            <person name="Glotzer D."/>
            <person name="Gorecki P."/>
            <person name="Heitman J."/>
            <person name="Hesse C."/>
            <person name="Hori C."/>
            <person name="Igarashi K."/>
            <person name="Jurgens J.A."/>
            <person name="Kallen N."/>
            <person name="Kersten P."/>
            <person name="Kohler A."/>
            <person name="Kuees U."/>
            <person name="Kumar T.K.A."/>
            <person name="Kuo A."/>
            <person name="LaButti K."/>
            <person name="Larrondo L.F."/>
            <person name="Lindquist E."/>
            <person name="Ling A."/>
            <person name="Lombard V."/>
            <person name="Lucas S."/>
            <person name="Lundell T."/>
            <person name="Martin R."/>
            <person name="McLaughlin D.J."/>
            <person name="Morgenstern I."/>
            <person name="Morin E."/>
            <person name="Murat C."/>
            <person name="Nagy L.G."/>
            <person name="Nolan M."/>
            <person name="Ohm R.A."/>
            <person name="Patyshakuliyeva A."/>
            <person name="Rokas A."/>
            <person name="Ruiz-Duenas F.J."/>
            <person name="Sabat G."/>
            <person name="Salamov A."/>
            <person name="Samejima M."/>
            <person name="Schmutz J."/>
            <person name="Slot J.C."/>
            <person name="St John F."/>
            <person name="Stenlid J."/>
            <person name="Sun H."/>
            <person name="Sun S."/>
            <person name="Syed K."/>
            <person name="Tsang A."/>
            <person name="Wiebenga A."/>
            <person name="Young D."/>
            <person name="Pisabarro A."/>
            <person name="Eastwood D.C."/>
            <person name="Martin F."/>
            <person name="Cullen D."/>
            <person name="Grigoriev I.V."/>
            <person name="Hibbett D.S."/>
        </authorList>
    </citation>
    <scope>NUCLEOTIDE SEQUENCE [LARGE SCALE GENOMIC DNA]</scope>
    <source>
        <strain evidence="1 2">MD-104</strain>
    </source>
</reference>
<keyword evidence="2" id="KW-1185">Reference proteome</keyword>
<dbReference type="InterPro" id="IPR021109">
    <property type="entry name" value="Peptidase_aspartic_dom_sf"/>
</dbReference>
<evidence type="ECO:0000313" key="2">
    <source>
        <dbReference type="Proteomes" id="UP000218811"/>
    </source>
</evidence>
<evidence type="ECO:0000313" key="1">
    <source>
        <dbReference type="EMBL" id="PCH42734.1"/>
    </source>
</evidence>
<dbReference type="AlphaFoldDB" id="A0A2H3K139"/>